<dbReference type="KEGG" id="vdi:Vdis_1765"/>
<keyword evidence="1" id="KW-0812">Transmembrane</keyword>
<dbReference type="Proteomes" id="UP000006681">
    <property type="component" value="Chromosome"/>
</dbReference>
<reference evidence="2 3" key="1">
    <citation type="journal article" date="2010" name="Stand. Genomic Sci.">
        <title>Complete genome sequence of Vulcanisaeta distributa type strain (IC-017).</title>
        <authorList>
            <person name="Mavromatis K."/>
            <person name="Sikorski J."/>
            <person name="Pabst E."/>
            <person name="Teshima H."/>
            <person name="Lapidus A."/>
            <person name="Lucas S."/>
            <person name="Nolan M."/>
            <person name="Glavina Del Rio T."/>
            <person name="Cheng J.F."/>
            <person name="Bruce D."/>
            <person name="Goodwin L."/>
            <person name="Pitluck S."/>
            <person name="Liolios K."/>
            <person name="Ivanova N."/>
            <person name="Mikhailova N."/>
            <person name="Pati A."/>
            <person name="Chen A."/>
            <person name="Palaniappan K."/>
            <person name="Land M."/>
            <person name="Hauser L."/>
            <person name="Chang Y.J."/>
            <person name="Jeffries C.D."/>
            <person name="Rohde M."/>
            <person name="Spring S."/>
            <person name="Goker M."/>
            <person name="Wirth R."/>
            <person name="Woyke T."/>
            <person name="Bristow J."/>
            <person name="Eisen J.A."/>
            <person name="Markowitz V."/>
            <person name="Hugenholtz P."/>
            <person name="Klenk H.P."/>
            <person name="Kyrpides N.C."/>
        </authorList>
    </citation>
    <scope>NUCLEOTIDE SEQUENCE [LARGE SCALE GENOMIC DNA]</scope>
    <source>
        <strain evidence="3">DSM 14429 / JCM 11212 / NBRC 100878 / IC-017</strain>
    </source>
</reference>
<keyword evidence="1" id="KW-1133">Transmembrane helix</keyword>
<gene>
    <name evidence="2" type="ordered locus">Vdis_1765</name>
</gene>
<evidence type="ECO:0000313" key="2">
    <source>
        <dbReference type="EMBL" id="ADN51139.1"/>
    </source>
</evidence>
<feature type="transmembrane region" description="Helical" evidence="1">
    <location>
        <begin position="20"/>
        <end position="42"/>
    </location>
</feature>
<proteinExistence type="predicted"/>
<dbReference type="RefSeq" id="WP_013336864.1">
    <property type="nucleotide sequence ID" value="NC_014537.1"/>
</dbReference>
<organism evidence="2 3">
    <name type="scientific">Vulcanisaeta distributa (strain DSM 14429 / JCM 11212 / NBRC 100878 / IC-017)</name>
    <dbReference type="NCBI Taxonomy" id="572478"/>
    <lineage>
        <taxon>Archaea</taxon>
        <taxon>Thermoproteota</taxon>
        <taxon>Thermoprotei</taxon>
        <taxon>Thermoproteales</taxon>
        <taxon>Thermoproteaceae</taxon>
        <taxon>Vulcanisaeta</taxon>
    </lineage>
</organism>
<dbReference type="HOGENOM" id="CLU_1136113_0_0_2"/>
<reference evidence="3" key="2">
    <citation type="journal article" date="2010" name="Stand. Genomic Sci.">
        <title>Complete genome sequence of Vulcanisaeta distributa type strain (IC-017T).</title>
        <authorList>
            <person name="Mavromatis K."/>
            <person name="Sikorski J."/>
            <person name="Pabst E."/>
            <person name="Teshima H."/>
            <person name="Lapidus A."/>
            <person name="Lucas S."/>
            <person name="Nolan M."/>
            <person name="Glavina Del Rio T."/>
            <person name="Cheng J."/>
            <person name="Bruce D."/>
            <person name="Goodwin L."/>
            <person name="Pitluck S."/>
            <person name="Liolios K."/>
            <person name="Ivanova N."/>
            <person name="Mikhailova N."/>
            <person name="Pati A."/>
            <person name="Chen A."/>
            <person name="Palaniappan K."/>
            <person name="Land M."/>
            <person name="Hauser L."/>
            <person name="Chang Y."/>
            <person name="Jeffries C."/>
            <person name="Rohde M."/>
            <person name="Spring S."/>
            <person name="Goker M."/>
            <person name="Wirth R."/>
            <person name="Woyke T."/>
            <person name="Bristow J."/>
            <person name="Eisen J."/>
            <person name="Markowitz V."/>
            <person name="Hugenholtz P."/>
            <person name="Klenk H."/>
            <person name="Kyrpides N."/>
        </authorList>
    </citation>
    <scope>NUCLEOTIDE SEQUENCE [LARGE SCALE GENOMIC DNA]</scope>
    <source>
        <strain evidence="3">DSM 14429 / JCM 11212 / NBRC 100878 / IC-017</strain>
    </source>
</reference>
<dbReference type="AlphaFoldDB" id="E1QUM0"/>
<sequence>MAKSRKTKRPQRRRGRLFYLALALVILGEAAFIIVLFLPGIVSKLTMNQQTQTELNATVITEYMLSTLINPYNNSIVNATALGLINNTKPILMYLTVNDPYLIDESCNIWPILYNAARYHNYNVIIIVFPNPPTQAPATLSVIQQFDNYVYELCSFSPGTSNFMVTTAFWGNYTYGSQVLIVGYGTLLPQLLTKLGINASSVYFPLLIVVKPHNTVDASGIIYGSQLMNSTYLNETLFTSLGSS</sequence>
<dbReference type="OrthoDB" id="26601at2157"/>
<dbReference type="EMBL" id="CP002100">
    <property type="protein sequence ID" value="ADN51139.1"/>
    <property type="molecule type" value="Genomic_DNA"/>
</dbReference>
<keyword evidence="3" id="KW-1185">Reference proteome</keyword>
<keyword evidence="1" id="KW-0472">Membrane</keyword>
<dbReference type="GeneID" id="9752708"/>
<evidence type="ECO:0000256" key="1">
    <source>
        <dbReference type="SAM" id="Phobius"/>
    </source>
</evidence>
<evidence type="ECO:0000313" key="3">
    <source>
        <dbReference type="Proteomes" id="UP000006681"/>
    </source>
</evidence>
<dbReference type="eggNOG" id="arCOG13882">
    <property type="taxonomic scope" value="Archaea"/>
</dbReference>
<name>E1QUM0_VULDI</name>
<protein>
    <submittedName>
        <fullName evidence="2">Uncharacterized protein</fullName>
    </submittedName>
</protein>
<accession>E1QUM0</accession>